<dbReference type="PROSITE" id="PS50294">
    <property type="entry name" value="WD_REPEATS_REGION"/>
    <property type="match status" value="2"/>
</dbReference>
<proteinExistence type="predicted"/>
<evidence type="ECO:0000256" key="2">
    <source>
        <dbReference type="ARBA" id="ARBA00022737"/>
    </source>
</evidence>
<feature type="region of interest" description="Disordered" evidence="4">
    <location>
        <begin position="452"/>
        <end position="489"/>
    </location>
</feature>
<dbReference type="EMBL" id="FN649733">
    <property type="protein sequence ID" value="CBN79262.1"/>
    <property type="molecule type" value="Genomic_DNA"/>
</dbReference>
<dbReference type="InterPro" id="IPR036322">
    <property type="entry name" value="WD40_repeat_dom_sf"/>
</dbReference>
<dbReference type="SUPFAM" id="SSF50993">
    <property type="entry name" value="Peptidase/esterase 'gauge' domain"/>
    <property type="match status" value="1"/>
</dbReference>
<protein>
    <submittedName>
        <fullName evidence="5">Uncharacterized protein</fullName>
    </submittedName>
</protein>
<feature type="compositionally biased region" description="Basic and acidic residues" evidence="4">
    <location>
        <begin position="476"/>
        <end position="487"/>
    </location>
</feature>
<gene>
    <name evidence="5" type="ORF">Esi_0010_0218</name>
</gene>
<dbReference type="STRING" id="2880.D8LC79"/>
<name>D8LC79_ECTSI</name>
<sequence>MHLEVVEVLALAGEGAAGSHWSRNTARPRYSLGTDEAKQASFHHSFTCFDVAERVEADHDIVFAGRSNGAVVLWRMVARNMFGGANKNDRVQEPLITASPHRGAVTCLTHTRQGTYGSLIGPLMFSGSADHTVKVWNAWAGPPFKEACLQTMAEHRGGVTALAFAGDTTLISTARDGSVRLWRPQRGRKLLRFPFFCCVKCLSVYPTAVGRGMSRSIGAGQPGAFVHVWPTAACVAGGETWTFYCGDSNGTVSVFQRAPTSAAKRLANARKTSDILTMNQLADDEVTLHRRWTHLHSLAITGLVLVAEHNFLLSVGNDGACRVLDYLQGNTFMTIESDGHSLFTSVAWDLAHEQLVLADASGVVQVWNTYTESLLLKKKVAKAVTYIGPRKGQSLKALMGFHSSKADGMMYGMSPSEGCFFRWKLVKAESSVLIGRHDDSILGLGFQGASAFPSRRNAPSNDGGIDVAGRAGNVQKLEDRSEKKNVYESDGSCTAVVGTTCKELEGTGLESDGDKRPTDQRGSHGSMGGVAEIHNSDTEASEEDTKEEEEGGQEEEEGKEEEAGFGLVVLSASMNGVIRAWETLGKSEKYCMRHSGGVEVTSMLVLPGGSVLVTGTDDGSVRFWQLDTGAGESFQAHDNTVSALAAYRDQLGSLVLASAGFEGAIIIWRAHAKDGLKKDRVPTVDYCVRDAHGALDGLDGEILCLAFVASDVPVLASAGNDRVVRCWRLRERTCILLLVLEGHEDSIEALVSDGLFLFSGSCDGAVRIWNVSNLGHEDNVSLGDNSRHRGEMGRTETMMVGAFKAHPNGVSGMAVMTSERNSRVDVVYAGRESQEAGGLIATCGKAEGIVKIWDYTHVEDDGTCGR</sequence>
<dbReference type="Gene3D" id="2.130.10.10">
    <property type="entry name" value="YVTN repeat-like/Quinoprotein amine dehydrogenase"/>
    <property type="match status" value="4"/>
</dbReference>
<dbReference type="eggNOG" id="KOG0308">
    <property type="taxonomic scope" value="Eukaryota"/>
</dbReference>
<dbReference type="PANTHER" id="PTHR44156">
    <property type="entry name" value="SUPERNUMERARY LIMBS, ISOFORM B-RELATED"/>
    <property type="match status" value="1"/>
</dbReference>
<dbReference type="InterPro" id="IPR020472">
    <property type="entry name" value="WD40_PAC1"/>
</dbReference>
<dbReference type="OrthoDB" id="674604at2759"/>
<feature type="repeat" description="WD" evidence="3">
    <location>
        <begin position="740"/>
        <end position="773"/>
    </location>
</feature>
<reference evidence="5 6" key="1">
    <citation type="journal article" date="2010" name="Nature">
        <title>The Ectocarpus genome and the independent evolution of multicellularity in brown algae.</title>
        <authorList>
            <person name="Cock J.M."/>
            <person name="Sterck L."/>
            <person name="Rouze P."/>
            <person name="Scornet D."/>
            <person name="Allen A.E."/>
            <person name="Amoutzias G."/>
            <person name="Anthouard V."/>
            <person name="Artiguenave F."/>
            <person name="Aury J.M."/>
            <person name="Badger J.H."/>
            <person name="Beszteri B."/>
            <person name="Billiau K."/>
            <person name="Bonnet E."/>
            <person name="Bothwell J.H."/>
            <person name="Bowler C."/>
            <person name="Boyen C."/>
            <person name="Brownlee C."/>
            <person name="Carrano C.J."/>
            <person name="Charrier B."/>
            <person name="Cho G.Y."/>
            <person name="Coelho S.M."/>
            <person name="Collen J."/>
            <person name="Corre E."/>
            <person name="Da Silva C."/>
            <person name="Delage L."/>
            <person name="Delaroque N."/>
            <person name="Dittami S.M."/>
            <person name="Doulbeau S."/>
            <person name="Elias M."/>
            <person name="Farnham G."/>
            <person name="Gachon C.M."/>
            <person name="Gschloessl B."/>
            <person name="Heesch S."/>
            <person name="Jabbari K."/>
            <person name="Jubin C."/>
            <person name="Kawai H."/>
            <person name="Kimura K."/>
            <person name="Kloareg B."/>
            <person name="Kupper F.C."/>
            <person name="Lang D."/>
            <person name="Le Bail A."/>
            <person name="Leblanc C."/>
            <person name="Lerouge P."/>
            <person name="Lohr M."/>
            <person name="Lopez P.J."/>
            <person name="Martens C."/>
            <person name="Maumus F."/>
            <person name="Michel G."/>
            <person name="Miranda-Saavedra D."/>
            <person name="Morales J."/>
            <person name="Moreau H."/>
            <person name="Motomura T."/>
            <person name="Nagasato C."/>
            <person name="Napoli C.A."/>
            <person name="Nelson D.R."/>
            <person name="Nyvall-Collen P."/>
            <person name="Peters A.F."/>
            <person name="Pommier C."/>
            <person name="Potin P."/>
            <person name="Poulain J."/>
            <person name="Quesneville H."/>
            <person name="Read B."/>
            <person name="Rensing S.A."/>
            <person name="Ritter A."/>
            <person name="Rousvoal S."/>
            <person name="Samanta M."/>
            <person name="Samson G."/>
            <person name="Schroeder D.C."/>
            <person name="Segurens B."/>
            <person name="Strittmatter M."/>
            <person name="Tonon T."/>
            <person name="Tregear J.W."/>
            <person name="Valentin K."/>
            <person name="von Dassow P."/>
            <person name="Yamagishi T."/>
            <person name="Van de Peer Y."/>
            <person name="Wincker P."/>
        </authorList>
    </citation>
    <scope>NUCLEOTIDE SEQUENCE [LARGE SCALE GENOMIC DNA]</scope>
    <source>
        <strain evidence="6">Ec32 / CCAP1310/4</strain>
    </source>
</reference>
<dbReference type="PRINTS" id="PR00320">
    <property type="entry name" value="GPROTEINBRPT"/>
</dbReference>
<evidence type="ECO:0000256" key="3">
    <source>
        <dbReference type="PROSITE-ProRule" id="PRU00221"/>
    </source>
</evidence>
<dbReference type="InterPro" id="IPR011044">
    <property type="entry name" value="Quino_amine_DH_bsu"/>
</dbReference>
<dbReference type="SUPFAM" id="SSF50969">
    <property type="entry name" value="YVTN repeat-like/Quinoprotein amine dehydrogenase"/>
    <property type="match status" value="1"/>
</dbReference>
<feature type="repeat" description="WD" evidence="3">
    <location>
        <begin position="600"/>
        <end position="629"/>
    </location>
</feature>
<keyword evidence="2" id="KW-0677">Repeat</keyword>
<dbReference type="InterPro" id="IPR001680">
    <property type="entry name" value="WD40_rpt"/>
</dbReference>
<dbReference type="PROSITE" id="PS50082">
    <property type="entry name" value="WD_REPEATS_2"/>
    <property type="match status" value="3"/>
</dbReference>
<keyword evidence="6" id="KW-1185">Reference proteome</keyword>
<dbReference type="SMART" id="SM00320">
    <property type="entry name" value="WD40"/>
    <property type="match status" value="9"/>
</dbReference>
<accession>D8LC79</accession>
<feature type="compositionally biased region" description="Acidic residues" evidence="4">
    <location>
        <begin position="539"/>
        <end position="560"/>
    </location>
</feature>
<dbReference type="InterPro" id="IPR053299">
    <property type="entry name" value="ASTRA_WD_repeat"/>
</dbReference>
<dbReference type="InterPro" id="IPR015943">
    <property type="entry name" value="WD40/YVTN_repeat-like_dom_sf"/>
</dbReference>
<dbReference type="SUPFAM" id="SSF50978">
    <property type="entry name" value="WD40 repeat-like"/>
    <property type="match status" value="1"/>
</dbReference>
<evidence type="ECO:0000313" key="5">
    <source>
        <dbReference type="EMBL" id="CBN79262.1"/>
    </source>
</evidence>
<dbReference type="PROSITE" id="PS00678">
    <property type="entry name" value="WD_REPEATS_1"/>
    <property type="match status" value="1"/>
</dbReference>
<dbReference type="InterPro" id="IPR019775">
    <property type="entry name" value="WD40_repeat_CS"/>
</dbReference>
<keyword evidence="1 3" id="KW-0853">WD repeat</keyword>
<dbReference type="Proteomes" id="UP000002630">
    <property type="component" value="Linkage Group LG08"/>
</dbReference>
<evidence type="ECO:0000313" key="6">
    <source>
        <dbReference type="Proteomes" id="UP000002630"/>
    </source>
</evidence>
<dbReference type="Pfam" id="PF00400">
    <property type="entry name" value="WD40"/>
    <property type="match status" value="4"/>
</dbReference>
<dbReference type="AlphaFoldDB" id="D8LC79"/>
<dbReference type="EMBL" id="FN647683">
    <property type="protein sequence ID" value="CBN79262.1"/>
    <property type="molecule type" value="Genomic_DNA"/>
</dbReference>
<feature type="compositionally biased region" description="Basic and acidic residues" evidence="4">
    <location>
        <begin position="512"/>
        <end position="522"/>
    </location>
</feature>
<organism evidence="5 6">
    <name type="scientific">Ectocarpus siliculosus</name>
    <name type="common">Brown alga</name>
    <name type="synonym">Conferva siliculosa</name>
    <dbReference type="NCBI Taxonomy" id="2880"/>
    <lineage>
        <taxon>Eukaryota</taxon>
        <taxon>Sar</taxon>
        <taxon>Stramenopiles</taxon>
        <taxon>Ochrophyta</taxon>
        <taxon>PX clade</taxon>
        <taxon>Phaeophyceae</taxon>
        <taxon>Ectocarpales</taxon>
        <taxon>Ectocarpaceae</taxon>
        <taxon>Ectocarpus</taxon>
    </lineage>
</organism>
<feature type="region of interest" description="Disordered" evidence="4">
    <location>
        <begin position="505"/>
        <end position="564"/>
    </location>
</feature>
<feature type="repeat" description="WD" evidence="3">
    <location>
        <begin position="152"/>
        <end position="192"/>
    </location>
</feature>
<evidence type="ECO:0000256" key="1">
    <source>
        <dbReference type="ARBA" id="ARBA00022574"/>
    </source>
</evidence>
<dbReference type="InParanoid" id="D8LC79"/>
<evidence type="ECO:0000256" key="4">
    <source>
        <dbReference type="SAM" id="MobiDB-lite"/>
    </source>
</evidence>